<sequence>MTRIIEFLIALGIVAGLFVIVGLVLPSERHMSESVETNRRMTIVYDTVNSLRRFKDWNPLVLRDPRIQLKLSGPEAGVGARLDYASNEGYIGKGSWTITSTEQNKQVVIGIEDESKGRDKTTSFKLESTGKSGRNVKITQDYTVKYGWDLFGRYAGLYVSRHVGDDIKLGLSRLSNVLATVPNVDYRSEETPLKDLKVVDVPAEDLLVVNAGNIDRDNEAIKKSIKDNQEWIKRVMDANGLEAAGPVRIVTTDFGSDKYAFDVTQPVRKRAGGAPKPDAAAKPEDKKGDKKDDKKDDAAAAAAPVDATPVAASGDPLKLTIPQGAPVTYLRTQVHRSAFASYTGHMAGLDAARNAVRAWAATSGYDVTDRPYEAWKGGVDKSFTPDGTYDIYWAIK</sequence>
<keyword evidence="2" id="KW-0812">Transmembrane</keyword>
<evidence type="ECO:0000313" key="3">
    <source>
        <dbReference type="EMBL" id="OAX53587.1"/>
    </source>
</evidence>
<comment type="caution">
    <text evidence="3">The sequence shown here is derived from an EMBL/GenBank/DDBJ whole genome shotgun (WGS) entry which is preliminary data.</text>
</comment>
<dbReference type="RefSeq" id="WP_064542133.1">
    <property type="nucleotide sequence ID" value="NZ_LWSU01000268.1"/>
</dbReference>
<feature type="transmembrane region" description="Helical" evidence="2">
    <location>
        <begin position="7"/>
        <end position="25"/>
    </location>
</feature>
<keyword evidence="2" id="KW-0472">Membrane</keyword>
<dbReference type="Gene3D" id="3.30.530.20">
    <property type="match status" value="1"/>
</dbReference>
<feature type="compositionally biased region" description="Low complexity" evidence="1">
    <location>
        <begin position="299"/>
        <end position="312"/>
    </location>
</feature>
<dbReference type="AlphaFoldDB" id="A0A199NXA5"/>
<evidence type="ECO:0000313" key="4">
    <source>
        <dbReference type="Proteomes" id="UP000093858"/>
    </source>
</evidence>
<dbReference type="Proteomes" id="UP000093858">
    <property type="component" value="Unassembled WGS sequence"/>
</dbReference>
<dbReference type="EMBL" id="LWSU01000268">
    <property type="protein sequence ID" value="OAX53587.1"/>
    <property type="molecule type" value="Genomic_DNA"/>
</dbReference>
<gene>
    <name evidence="3" type="ORF">A6R73_06705</name>
</gene>
<feature type="region of interest" description="Disordered" evidence="1">
    <location>
        <begin position="265"/>
        <end position="316"/>
    </location>
</feature>
<organism evidence="3 4">
    <name type="scientific">Xanthomonas graminis pv. poae</name>
    <dbReference type="NCBI Taxonomy" id="227946"/>
    <lineage>
        <taxon>Bacteria</taxon>
        <taxon>Pseudomonadati</taxon>
        <taxon>Pseudomonadota</taxon>
        <taxon>Gammaproteobacteria</taxon>
        <taxon>Lysobacterales</taxon>
        <taxon>Lysobacteraceae</taxon>
        <taxon>Xanthomonas</taxon>
        <taxon>Xanthomonas translucens group</taxon>
        <taxon>Xanthomonas graminis</taxon>
    </lineage>
</organism>
<dbReference type="Gene3D" id="3.20.80.10">
    <property type="entry name" value="Regulatory factor, effector binding domain"/>
    <property type="match status" value="1"/>
</dbReference>
<name>A0A199NXA5_9XANT</name>
<protein>
    <submittedName>
        <fullName evidence="3">Polyketide cyclase</fullName>
    </submittedName>
</protein>
<keyword evidence="2" id="KW-1133">Transmembrane helix</keyword>
<evidence type="ECO:0000256" key="1">
    <source>
        <dbReference type="SAM" id="MobiDB-lite"/>
    </source>
</evidence>
<feature type="compositionally biased region" description="Basic and acidic residues" evidence="1">
    <location>
        <begin position="279"/>
        <end position="298"/>
    </location>
</feature>
<dbReference type="InterPro" id="IPR023393">
    <property type="entry name" value="START-like_dom_sf"/>
</dbReference>
<dbReference type="InterPro" id="IPR011256">
    <property type="entry name" value="Reg_factor_effector_dom_sf"/>
</dbReference>
<evidence type="ECO:0000256" key="2">
    <source>
        <dbReference type="SAM" id="Phobius"/>
    </source>
</evidence>
<reference evidence="3 4" key="1">
    <citation type="submission" date="2016-04" db="EMBL/GenBank/DDBJ databases">
        <title>Xanthomonas translucens phylogeny.</title>
        <authorList>
            <person name="Langlois P."/>
        </authorList>
    </citation>
    <scope>NUCLEOTIDE SEQUENCE [LARGE SCALE GENOMIC DNA]</scope>
    <source>
        <strain evidence="3 4">B99</strain>
    </source>
</reference>
<dbReference type="SUPFAM" id="SSF55961">
    <property type="entry name" value="Bet v1-like"/>
    <property type="match status" value="1"/>
</dbReference>
<accession>A0A199NXA5</accession>
<proteinExistence type="predicted"/>